<dbReference type="Proteomes" id="UP001056455">
    <property type="component" value="Chromosome"/>
</dbReference>
<proteinExistence type="inferred from homology"/>
<evidence type="ECO:0000256" key="2">
    <source>
        <dbReference type="PIRNR" id="PIRNR006429"/>
    </source>
</evidence>
<evidence type="ECO:0000256" key="1">
    <source>
        <dbReference type="ARBA" id="ARBA00009716"/>
    </source>
</evidence>
<keyword evidence="5" id="KW-1185">Reference proteome</keyword>
<dbReference type="EMBL" id="CP099489">
    <property type="protein sequence ID" value="USQ78348.1"/>
    <property type="molecule type" value="Genomic_DNA"/>
</dbReference>
<reference evidence="4" key="1">
    <citation type="submission" date="2022-06" db="EMBL/GenBank/DDBJ databases">
        <title>Ornithinimicrobium HY1793.</title>
        <authorList>
            <person name="Huang Y."/>
        </authorList>
    </citation>
    <scope>NUCLEOTIDE SEQUENCE</scope>
    <source>
        <strain evidence="4">HY1793</strain>
    </source>
</reference>
<dbReference type="PANTHER" id="PTHR43819">
    <property type="entry name" value="ARCHAEAL-TYPE GLUTAMATE SYNTHASE [NADPH]"/>
    <property type="match status" value="1"/>
</dbReference>
<dbReference type="PIRSF" id="PIRSF006429">
    <property type="entry name" value="GOGAT_lg_2"/>
    <property type="match status" value="1"/>
</dbReference>
<dbReference type="RefSeq" id="WP_252591146.1">
    <property type="nucleotide sequence ID" value="NZ_CP099489.1"/>
</dbReference>
<name>A0ABY4YPQ5_9MICO</name>
<evidence type="ECO:0000259" key="3">
    <source>
        <dbReference type="Pfam" id="PF01645"/>
    </source>
</evidence>
<protein>
    <submittedName>
        <fullName evidence="4">FMN-binding glutamate synthase family protein</fullName>
    </submittedName>
</protein>
<evidence type="ECO:0000313" key="5">
    <source>
        <dbReference type="Proteomes" id="UP001056455"/>
    </source>
</evidence>
<gene>
    <name evidence="4" type="ORF">NF556_11890</name>
</gene>
<comment type="similarity">
    <text evidence="1 2">Belongs to the glutamate synthase family.</text>
</comment>
<dbReference type="InterPro" id="IPR013785">
    <property type="entry name" value="Aldolase_TIM"/>
</dbReference>
<accession>A0ABY4YPQ5</accession>
<dbReference type="CDD" id="cd02808">
    <property type="entry name" value="GltS_FMN"/>
    <property type="match status" value="1"/>
</dbReference>
<dbReference type="Gene3D" id="3.20.20.70">
    <property type="entry name" value="Aldolase class I"/>
    <property type="match status" value="1"/>
</dbReference>
<dbReference type="InterPro" id="IPR024188">
    <property type="entry name" value="GltB"/>
</dbReference>
<dbReference type="InterPro" id="IPR002932">
    <property type="entry name" value="Glu_synthdom"/>
</dbReference>
<sequence length="521" mass="56080">MSWSKTLGIGAAGLAAVATHDLLQRRHAILRTFPVVGHARYLLEKVGPELRQYIVTDNDEERPFNRDQRRFIYASSKLENPYFGFGTDNNVERDEGYAVLKHRTFAPVSPSTLVHSGEHDVLPCAKVMGAARGRRLAFRPQSVINVSAMSYGSLSAPAVASLNRGCAEAGVLHNTGEGGISEHHRQGGDLIFQIGTAYFGCRDEDGAFSLDKLKALVASAPVRAIEVKLSQGAKPGLGGMLPQAKITDEIAQIRGIRKDRDCASPSRHAEFDSVDTMLDWIELIADETGLPVGIKSAVGDLQFWEHLAEQMATTDRGVDFITIDGGEGGTGAAPLSFADSVALPFRLGFPRVYRLFAERGLADQIVFIGAGKLGLPDNAAVAFALGADMVNVAREAMISIGCIQAQRCHDDHCPTGVATQNAWLTRGIDVPLKASRAANYLRAWRREMLKLAEACGVVHPALLDADDIEILLGTRSATPLREVVGYEPGWALPNQEQCAALQTLMATASRGGSAQRSATSR</sequence>
<dbReference type="Pfam" id="PF01645">
    <property type="entry name" value="Glu_synthase"/>
    <property type="match status" value="1"/>
</dbReference>
<dbReference type="SUPFAM" id="SSF51395">
    <property type="entry name" value="FMN-linked oxidoreductases"/>
    <property type="match status" value="1"/>
</dbReference>
<feature type="domain" description="Glutamate synthase" evidence="3">
    <location>
        <begin position="141"/>
        <end position="457"/>
    </location>
</feature>
<evidence type="ECO:0000313" key="4">
    <source>
        <dbReference type="EMBL" id="USQ78348.1"/>
    </source>
</evidence>
<dbReference type="PANTHER" id="PTHR43819:SF1">
    <property type="entry name" value="ARCHAEAL-TYPE GLUTAMATE SYNTHASE [NADPH]"/>
    <property type="match status" value="1"/>
</dbReference>
<organism evidence="4 5">
    <name type="scientific">Ornithinimicrobium faecis</name>
    <dbReference type="NCBI Taxonomy" id="2934158"/>
    <lineage>
        <taxon>Bacteria</taxon>
        <taxon>Bacillati</taxon>
        <taxon>Actinomycetota</taxon>
        <taxon>Actinomycetes</taxon>
        <taxon>Micrococcales</taxon>
        <taxon>Ornithinimicrobiaceae</taxon>
        <taxon>Ornithinimicrobium</taxon>
    </lineage>
</organism>